<evidence type="ECO:0000256" key="2">
    <source>
        <dbReference type="SAM" id="MobiDB-lite"/>
    </source>
</evidence>
<accession>A0AAD7Y8K5</accession>
<comment type="caution">
    <text evidence="3">The sequence shown here is derived from an EMBL/GenBank/DDBJ whole genome shotgun (WGS) entry which is preliminary data.</text>
</comment>
<evidence type="ECO:0008006" key="5">
    <source>
        <dbReference type="Google" id="ProtNLM"/>
    </source>
</evidence>
<feature type="region of interest" description="Disordered" evidence="2">
    <location>
        <begin position="272"/>
        <end position="294"/>
    </location>
</feature>
<feature type="region of interest" description="Disordered" evidence="2">
    <location>
        <begin position="242"/>
        <end position="261"/>
    </location>
</feature>
<sequence length="383" mass="42299">MSNNLVVNELLAFLQQKLDVMDEVSAVQICATNFSEEDIAAAKLMLFTVLNKRDQMVSRRRDGTKKSLQDIITLFKETDPDDVPTFVAKELHKLPPVTFDHVDVTSLLKDIVFLKASLADVQAKLDASQKTVVDLRQEFNEFRNTAAVTRSSADASNANTRRGVSLDLLSPSSVSAVSSPVRTSIAEIAECPPRAPRSSVPVTAAPPCAAARPRPLCPAPLPEHVAPAKLLHRDFASVTASAPAAPISKPLPDKAMKKANNEDGFVTVQRRKRRTQASRNLCGKAPATPGASVRAAQPNTPVYISRLHYTAKVEDIVEYVRQKLKYTLRVQLLESHRNVNFKAFVVRVPNCFLHLAMDEDFWPQGVVFRRFRGQIPQNSTTKI</sequence>
<feature type="coiled-coil region" evidence="1">
    <location>
        <begin position="118"/>
        <end position="145"/>
    </location>
</feature>
<gene>
    <name evidence="3" type="ORF">PYW07_012756</name>
</gene>
<evidence type="ECO:0000313" key="4">
    <source>
        <dbReference type="Proteomes" id="UP001231518"/>
    </source>
</evidence>
<evidence type="ECO:0000256" key="1">
    <source>
        <dbReference type="SAM" id="Coils"/>
    </source>
</evidence>
<dbReference type="Proteomes" id="UP001231518">
    <property type="component" value="Chromosome 30"/>
</dbReference>
<keyword evidence="1" id="KW-0175">Coiled coil</keyword>
<reference evidence="3" key="1">
    <citation type="submission" date="2023-03" db="EMBL/GenBank/DDBJ databases">
        <title>Chromosome-level genomes of two armyworms, Mythimna separata and Mythimna loreyi, provide insights into the biosynthesis and reception of sex pheromones.</title>
        <authorList>
            <person name="Zhao H."/>
        </authorList>
    </citation>
    <scope>NUCLEOTIDE SEQUENCE</scope>
    <source>
        <strain evidence="3">BeijingLab</strain>
        <tissue evidence="3">Pupa</tissue>
    </source>
</reference>
<protein>
    <recommendedName>
        <fullName evidence="5">Mutant cadherin</fullName>
    </recommendedName>
</protein>
<feature type="compositionally biased region" description="Basic and acidic residues" evidence="2">
    <location>
        <begin position="251"/>
        <end position="261"/>
    </location>
</feature>
<proteinExistence type="predicted"/>
<evidence type="ECO:0000313" key="3">
    <source>
        <dbReference type="EMBL" id="KAJ8706678.1"/>
    </source>
</evidence>
<dbReference type="EMBL" id="JARGEI010000028">
    <property type="protein sequence ID" value="KAJ8706678.1"/>
    <property type="molecule type" value="Genomic_DNA"/>
</dbReference>
<dbReference type="AlphaFoldDB" id="A0AAD7Y8K5"/>
<organism evidence="3 4">
    <name type="scientific">Mythimna separata</name>
    <name type="common">Oriental armyworm</name>
    <name type="synonym">Pseudaletia separata</name>
    <dbReference type="NCBI Taxonomy" id="271217"/>
    <lineage>
        <taxon>Eukaryota</taxon>
        <taxon>Metazoa</taxon>
        <taxon>Ecdysozoa</taxon>
        <taxon>Arthropoda</taxon>
        <taxon>Hexapoda</taxon>
        <taxon>Insecta</taxon>
        <taxon>Pterygota</taxon>
        <taxon>Neoptera</taxon>
        <taxon>Endopterygota</taxon>
        <taxon>Lepidoptera</taxon>
        <taxon>Glossata</taxon>
        <taxon>Ditrysia</taxon>
        <taxon>Noctuoidea</taxon>
        <taxon>Noctuidae</taxon>
        <taxon>Noctuinae</taxon>
        <taxon>Hadenini</taxon>
        <taxon>Mythimna</taxon>
    </lineage>
</organism>
<name>A0AAD7Y8K5_MYTSE</name>
<keyword evidence="4" id="KW-1185">Reference proteome</keyword>